<dbReference type="PROSITE" id="PS50885">
    <property type="entry name" value="HAMP"/>
    <property type="match status" value="1"/>
</dbReference>
<evidence type="ECO:0000256" key="10">
    <source>
        <dbReference type="ARBA" id="ARBA00023136"/>
    </source>
</evidence>
<evidence type="ECO:0000259" key="14">
    <source>
        <dbReference type="PROSITE" id="PS50885"/>
    </source>
</evidence>
<evidence type="ECO:0000256" key="12">
    <source>
        <dbReference type="SAM" id="Phobius"/>
    </source>
</evidence>
<evidence type="ECO:0000256" key="2">
    <source>
        <dbReference type="ARBA" id="ARBA00004236"/>
    </source>
</evidence>
<dbReference type="Pfam" id="PF02518">
    <property type="entry name" value="HATPase_c"/>
    <property type="match status" value="1"/>
</dbReference>
<evidence type="ECO:0000313" key="15">
    <source>
        <dbReference type="EMBL" id="ONM48339.1"/>
    </source>
</evidence>
<dbReference type="GO" id="GO:0005886">
    <property type="term" value="C:plasma membrane"/>
    <property type="evidence" value="ECO:0007669"/>
    <property type="project" value="UniProtKB-SubCell"/>
</dbReference>
<dbReference type="InterPro" id="IPR003660">
    <property type="entry name" value="HAMP_dom"/>
</dbReference>
<protein>
    <recommendedName>
        <fullName evidence="3">histidine kinase</fullName>
        <ecNumber evidence="3">2.7.13.3</ecNumber>
    </recommendedName>
</protein>
<feature type="transmembrane region" description="Helical" evidence="12">
    <location>
        <begin position="44"/>
        <end position="67"/>
    </location>
</feature>
<keyword evidence="9" id="KW-0902">Two-component regulatory system</keyword>
<dbReference type="SUPFAM" id="SSF55874">
    <property type="entry name" value="ATPase domain of HSP90 chaperone/DNA topoisomerase II/histidine kinase"/>
    <property type="match status" value="1"/>
</dbReference>
<dbReference type="GO" id="GO:0000155">
    <property type="term" value="F:phosphorelay sensor kinase activity"/>
    <property type="evidence" value="ECO:0007669"/>
    <property type="project" value="InterPro"/>
</dbReference>
<name>A0A1W0BD79_9NOCA</name>
<dbReference type="Proteomes" id="UP000188836">
    <property type="component" value="Unassembled WGS sequence"/>
</dbReference>
<evidence type="ECO:0000256" key="6">
    <source>
        <dbReference type="ARBA" id="ARBA00022692"/>
    </source>
</evidence>
<dbReference type="Pfam" id="PF00512">
    <property type="entry name" value="HisKA"/>
    <property type="match status" value="1"/>
</dbReference>
<keyword evidence="16" id="KW-1185">Reference proteome</keyword>
<dbReference type="PROSITE" id="PS50109">
    <property type="entry name" value="HIS_KIN"/>
    <property type="match status" value="1"/>
</dbReference>
<feature type="transmembrane region" description="Helical" evidence="12">
    <location>
        <begin position="194"/>
        <end position="216"/>
    </location>
</feature>
<keyword evidence="4" id="KW-0597">Phosphoprotein</keyword>
<evidence type="ECO:0000256" key="4">
    <source>
        <dbReference type="ARBA" id="ARBA00022553"/>
    </source>
</evidence>
<dbReference type="EMBL" id="MUMY01000010">
    <property type="protein sequence ID" value="ONM48339.1"/>
    <property type="molecule type" value="Genomic_DNA"/>
</dbReference>
<evidence type="ECO:0000256" key="7">
    <source>
        <dbReference type="ARBA" id="ARBA00022777"/>
    </source>
</evidence>
<dbReference type="InterPro" id="IPR036097">
    <property type="entry name" value="HisK_dim/P_sf"/>
</dbReference>
<dbReference type="CDD" id="cd00075">
    <property type="entry name" value="HATPase"/>
    <property type="match status" value="1"/>
</dbReference>
<dbReference type="SMART" id="SM00304">
    <property type="entry name" value="HAMP"/>
    <property type="match status" value="1"/>
</dbReference>
<dbReference type="OrthoDB" id="9786919at2"/>
<keyword evidence="6 12" id="KW-0812">Transmembrane</keyword>
<accession>A0A1W0BD79</accession>
<dbReference type="SMART" id="SM00387">
    <property type="entry name" value="HATPase_c"/>
    <property type="match status" value="1"/>
</dbReference>
<feature type="domain" description="Histidine kinase" evidence="13">
    <location>
        <begin position="278"/>
        <end position="494"/>
    </location>
</feature>
<dbReference type="InterPro" id="IPR005467">
    <property type="entry name" value="His_kinase_dom"/>
</dbReference>
<dbReference type="InterPro" id="IPR003594">
    <property type="entry name" value="HATPase_dom"/>
</dbReference>
<dbReference type="PRINTS" id="PR00344">
    <property type="entry name" value="BCTRLSENSOR"/>
</dbReference>
<dbReference type="InterPro" id="IPR050428">
    <property type="entry name" value="TCS_sensor_his_kinase"/>
</dbReference>
<dbReference type="InterPro" id="IPR004358">
    <property type="entry name" value="Sig_transdc_His_kin-like_C"/>
</dbReference>
<evidence type="ECO:0000259" key="13">
    <source>
        <dbReference type="PROSITE" id="PS50109"/>
    </source>
</evidence>
<dbReference type="SUPFAM" id="SSF47384">
    <property type="entry name" value="Homodimeric domain of signal transducing histidine kinase"/>
    <property type="match status" value="1"/>
</dbReference>
<dbReference type="Gene3D" id="6.10.340.10">
    <property type="match status" value="1"/>
</dbReference>
<comment type="caution">
    <text evidence="15">The sequence shown here is derived from an EMBL/GenBank/DDBJ whole genome shotgun (WGS) entry which is preliminary data.</text>
</comment>
<keyword evidence="5" id="KW-0808">Transferase</keyword>
<feature type="region of interest" description="Disordered" evidence="11">
    <location>
        <begin position="1"/>
        <end position="32"/>
    </location>
</feature>
<dbReference type="Gene3D" id="1.10.287.130">
    <property type="match status" value="1"/>
</dbReference>
<evidence type="ECO:0000256" key="5">
    <source>
        <dbReference type="ARBA" id="ARBA00022679"/>
    </source>
</evidence>
<keyword evidence="10 12" id="KW-0472">Membrane</keyword>
<dbReference type="CDD" id="cd06225">
    <property type="entry name" value="HAMP"/>
    <property type="match status" value="1"/>
</dbReference>
<dbReference type="SUPFAM" id="SSF158472">
    <property type="entry name" value="HAMP domain-like"/>
    <property type="match status" value="1"/>
</dbReference>
<dbReference type="InterPro" id="IPR036890">
    <property type="entry name" value="HATPase_C_sf"/>
</dbReference>
<comment type="subcellular location">
    <subcellularLocation>
        <location evidence="2">Cell membrane</location>
    </subcellularLocation>
</comment>
<evidence type="ECO:0000256" key="9">
    <source>
        <dbReference type="ARBA" id="ARBA00023012"/>
    </source>
</evidence>
<evidence type="ECO:0000256" key="1">
    <source>
        <dbReference type="ARBA" id="ARBA00000085"/>
    </source>
</evidence>
<dbReference type="Gene3D" id="3.30.565.10">
    <property type="entry name" value="Histidine kinase-like ATPase, C-terminal domain"/>
    <property type="match status" value="1"/>
</dbReference>
<evidence type="ECO:0000313" key="16">
    <source>
        <dbReference type="Proteomes" id="UP000188836"/>
    </source>
</evidence>
<evidence type="ECO:0000256" key="11">
    <source>
        <dbReference type="SAM" id="MobiDB-lite"/>
    </source>
</evidence>
<gene>
    <name evidence="15" type="ORF">B0T46_13275</name>
</gene>
<feature type="domain" description="HAMP" evidence="14">
    <location>
        <begin position="218"/>
        <end position="270"/>
    </location>
</feature>
<dbReference type="CDD" id="cd00082">
    <property type="entry name" value="HisKA"/>
    <property type="match status" value="1"/>
</dbReference>
<proteinExistence type="predicted"/>
<dbReference type="PANTHER" id="PTHR45436">
    <property type="entry name" value="SENSOR HISTIDINE KINASE YKOH"/>
    <property type="match status" value="1"/>
</dbReference>
<dbReference type="STRING" id="1538463.B0T36_13065"/>
<dbReference type="AlphaFoldDB" id="A0A1W0BD79"/>
<evidence type="ECO:0000256" key="8">
    <source>
        <dbReference type="ARBA" id="ARBA00022989"/>
    </source>
</evidence>
<dbReference type="PANTHER" id="PTHR45436:SF5">
    <property type="entry name" value="SENSOR HISTIDINE KINASE TRCS"/>
    <property type="match status" value="1"/>
</dbReference>
<evidence type="ECO:0000256" key="3">
    <source>
        <dbReference type="ARBA" id="ARBA00012438"/>
    </source>
</evidence>
<organism evidence="15 16">
    <name type="scientific">Nocardia donostiensis</name>
    <dbReference type="NCBI Taxonomy" id="1538463"/>
    <lineage>
        <taxon>Bacteria</taxon>
        <taxon>Bacillati</taxon>
        <taxon>Actinomycetota</taxon>
        <taxon>Actinomycetes</taxon>
        <taxon>Mycobacteriales</taxon>
        <taxon>Nocardiaceae</taxon>
        <taxon>Nocardia</taxon>
    </lineage>
</organism>
<dbReference type="Pfam" id="PF00672">
    <property type="entry name" value="HAMP"/>
    <property type="match status" value="1"/>
</dbReference>
<sequence length="507" mass="54629">MARTPRSAAKRPTVATLGRSWPDEPATMRPPTPLTRTVSLRWRVTLLAASVVAIAVAVTSIAAYAMVARALYGAVDAQLRARSATMISGDIDNMAFQSLGVATLFSNDIGVALIYPFSVSSPPSTQPGSLPVYMPPQPTKPPIGTEEIEVAQGKRQTSLRTYNNQRVLARRMDSGVTLVISQRLEPTREVLDRLAWLLFVVGGCGVVLAAAAGTAVGRTGLRPIARLTAATERIARTDDLTPIPVTGDDELARLTESFNTMLRALAESRDRQRRLVADAGHELRTPLTSLRTNMELLIASSRPGAPQLPDEDMAELRADVMAQIEELSTLVGDLVDLAREDAPETVYERVDLGEVAERALERVRRRRGNIDFVAELRPWFVYGHEAALERAILNVLDNAAKWSPAGERVRVAMTEVGRGLLEVSVGDAGPGIEPAERELVFERFYRTTASRSMPGSGLGLAIVKQVVTKHGGTITIDTSPRGGALIRIVLPGEVGSVSSPGAGEVNR</sequence>
<keyword evidence="7 15" id="KW-0418">Kinase</keyword>
<dbReference type="SMART" id="SM00388">
    <property type="entry name" value="HisKA"/>
    <property type="match status" value="1"/>
</dbReference>
<comment type="catalytic activity">
    <reaction evidence="1">
        <text>ATP + protein L-histidine = ADP + protein N-phospho-L-histidine.</text>
        <dbReference type="EC" id="2.7.13.3"/>
    </reaction>
</comment>
<dbReference type="EC" id="2.7.13.3" evidence="3"/>
<reference evidence="15 16" key="1">
    <citation type="journal article" date="2016" name="Antonie Van Leeuwenhoek">
        <title>Nocardia donostiensis sp. nov., isolated from human respiratory specimens.</title>
        <authorList>
            <person name="Ercibengoa M."/>
            <person name="Bell M."/>
            <person name="Marimon J.M."/>
            <person name="Humrighouse B."/>
            <person name="Klenk H.P."/>
            <person name="Potter G."/>
            <person name="Perez-Trallero E."/>
        </authorList>
    </citation>
    <scope>NUCLEOTIDE SEQUENCE [LARGE SCALE GENOMIC DNA]</scope>
    <source>
        <strain evidence="15 16">X1655</strain>
    </source>
</reference>
<dbReference type="InterPro" id="IPR003661">
    <property type="entry name" value="HisK_dim/P_dom"/>
</dbReference>
<keyword evidence="8 12" id="KW-1133">Transmembrane helix</keyword>